<keyword evidence="3" id="KW-1185">Reference proteome</keyword>
<evidence type="ECO:0000313" key="3">
    <source>
        <dbReference type="Proteomes" id="UP000204221"/>
    </source>
</evidence>
<dbReference type="AlphaFoldDB" id="A0A221W3Q8"/>
<protein>
    <submittedName>
        <fullName evidence="2">Uncharacterized protein</fullName>
    </submittedName>
</protein>
<evidence type="ECO:0000256" key="1">
    <source>
        <dbReference type="SAM" id="MobiDB-lite"/>
    </source>
</evidence>
<dbReference type="Proteomes" id="UP000204221">
    <property type="component" value="Chromosome"/>
</dbReference>
<feature type="region of interest" description="Disordered" evidence="1">
    <location>
        <begin position="64"/>
        <end position="83"/>
    </location>
</feature>
<sequence length="116" mass="12451">MSPSDLSGSLRNARFKPARLDAVLRTEPLPATHEPPRPKDDALEVDSAVFGTATAWCSAACRCSSGPHATRRHRTRPVRERARLPHLLVRSSDVDGGAVRLGGVDVSSMDPDVLTA</sequence>
<organism evidence="2 3">
    <name type="scientific">Actinoalloteichus hoggarensis</name>
    <dbReference type="NCBI Taxonomy" id="1470176"/>
    <lineage>
        <taxon>Bacteria</taxon>
        <taxon>Bacillati</taxon>
        <taxon>Actinomycetota</taxon>
        <taxon>Actinomycetes</taxon>
        <taxon>Pseudonocardiales</taxon>
        <taxon>Pseudonocardiaceae</taxon>
        <taxon>Actinoalloteichus</taxon>
    </lineage>
</organism>
<dbReference type="EMBL" id="CP022521">
    <property type="protein sequence ID" value="ASO20465.1"/>
    <property type="molecule type" value="Genomic_DNA"/>
</dbReference>
<evidence type="ECO:0000313" key="2">
    <source>
        <dbReference type="EMBL" id="ASO20465.1"/>
    </source>
</evidence>
<accession>A0A221W3Q8</accession>
<gene>
    <name evidence="2" type="ORF">AHOG_14115</name>
</gene>
<proteinExistence type="predicted"/>
<name>A0A221W3Q8_9PSEU</name>
<dbReference type="KEGG" id="ahg:AHOG_14115"/>
<feature type="region of interest" description="Disordered" evidence="1">
    <location>
        <begin position="1"/>
        <end position="42"/>
    </location>
</feature>
<feature type="compositionally biased region" description="Polar residues" evidence="1">
    <location>
        <begin position="1"/>
        <end position="10"/>
    </location>
</feature>
<reference evidence="2 3" key="1">
    <citation type="submission" date="2017-07" db="EMBL/GenBank/DDBJ databases">
        <title>Complete genome sequence of Actinoalloteichus hoggarensis DSM 45943, type strain of Actinoalloteichus hoggarensis.</title>
        <authorList>
            <person name="Ruckert C."/>
            <person name="Nouioui I."/>
            <person name="Willmese J."/>
            <person name="van Wezel G."/>
            <person name="Klenk H.-P."/>
            <person name="Kalinowski J."/>
            <person name="Zotchev S.B."/>
        </authorList>
    </citation>
    <scope>NUCLEOTIDE SEQUENCE [LARGE SCALE GENOMIC DNA]</scope>
    <source>
        <strain evidence="2 3">DSM 45943</strain>
    </source>
</reference>